<evidence type="ECO:0000313" key="2">
    <source>
        <dbReference type="Proteomes" id="UP000698800"/>
    </source>
</evidence>
<comment type="caution">
    <text evidence="1">The sequence shown here is derived from an EMBL/GenBank/DDBJ whole genome shotgun (WGS) entry which is preliminary data.</text>
</comment>
<protein>
    <submittedName>
        <fullName evidence="1">Uncharacterized protein</fullName>
    </submittedName>
</protein>
<organism evidence="1 2">
    <name type="scientific">Glutinoglossum americanum</name>
    <dbReference type="NCBI Taxonomy" id="1670608"/>
    <lineage>
        <taxon>Eukaryota</taxon>
        <taxon>Fungi</taxon>
        <taxon>Dikarya</taxon>
        <taxon>Ascomycota</taxon>
        <taxon>Pezizomycotina</taxon>
        <taxon>Geoglossomycetes</taxon>
        <taxon>Geoglossales</taxon>
        <taxon>Geoglossaceae</taxon>
        <taxon>Glutinoglossum</taxon>
    </lineage>
</organism>
<name>A0A9P8KZH1_9PEZI</name>
<dbReference type="EMBL" id="JAGHQL010000092">
    <property type="protein sequence ID" value="KAH0538933.1"/>
    <property type="molecule type" value="Genomic_DNA"/>
</dbReference>
<gene>
    <name evidence="1" type="ORF">FGG08_004524</name>
</gene>
<dbReference type="AlphaFoldDB" id="A0A9P8KZH1"/>
<proteinExistence type="predicted"/>
<dbReference type="OrthoDB" id="5414271at2759"/>
<keyword evidence="2" id="KW-1185">Reference proteome</keyword>
<dbReference type="Proteomes" id="UP000698800">
    <property type="component" value="Unassembled WGS sequence"/>
</dbReference>
<sequence>MRPLTYHQSVACVKISRQTLITFILLSQARQIYRYSSAAGLRLAYAGYNGSYQIEWPLGGRPVMTFAPHQGISREKDNYPEVFARRPRKCIEMGLGVISFTDSDANDKTKIAFAGRKPPGRWVLERLQNRFSAQRTAADQYNEMGGQAHEVDYLFRRRLEKDDPEPPHALKLSVPSLEDDEESILYLAQEEVVLVASCLDHLPWSPLAWSIHRGMKDVLVAYGKQTMKAYRNDLAEFLRQAVKGKEQVLADQGWPRKFAEDYMASQAASAILGDEECSGDVCRIVSAVALLEWDKDEASLDQTTFWRSNVHVLIEDDETQTRKLTPDMVIALVKLFFVQWSHEFNYGMCFDIPYELTLS</sequence>
<reference evidence="1" key="1">
    <citation type="submission" date="2021-03" db="EMBL/GenBank/DDBJ databases">
        <title>Comparative genomics and phylogenomic investigation of the class Geoglossomycetes provide insights into ecological specialization and systematics.</title>
        <authorList>
            <person name="Melie T."/>
            <person name="Pirro S."/>
            <person name="Miller A.N."/>
            <person name="Quandt A."/>
        </authorList>
    </citation>
    <scope>NUCLEOTIDE SEQUENCE</scope>
    <source>
        <strain evidence="1">GBOQ0MN5Z8</strain>
    </source>
</reference>
<evidence type="ECO:0000313" key="1">
    <source>
        <dbReference type="EMBL" id="KAH0538933.1"/>
    </source>
</evidence>
<accession>A0A9P8KZH1</accession>